<dbReference type="AlphaFoldDB" id="A0A0C9X1S6"/>
<dbReference type="Gene3D" id="1.25.40.10">
    <property type="entry name" value="Tetratricopeptide repeat domain"/>
    <property type="match status" value="1"/>
</dbReference>
<name>A0A0C9X1S6_9AGAR</name>
<accession>A0A0C9X1S6</accession>
<dbReference type="InterPro" id="IPR011990">
    <property type="entry name" value="TPR-like_helical_dom_sf"/>
</dbReference>
<keyword evidence="2" id="KW-1185">Reference proteome</keyword>
<organism evidence="1 2">
    <name type="scientific">Laccaria amethystina LaAM-08-1</name>
    <dbReference type="NCBI Taxonomy" id="1095629"/>
    <lineage>
        <taxon>Eukaryota</taxon>
        <taxon>Fungi</taxon>
        <taxon>Dikarya</taxon>
        <taxon>Basidiomycota</taxon>
        <taxon>Agaricomycotina</taxon>
        <taxon>Agaricomycetes</taxon>
        <taxon>Agaricomycetidae</taxon>
        <taxon>Agaricales</taxon>
        <taxon>Agaricineae</taxon>
        <taxon>Hydnangiaceae</taxon>
        <taxon>Laccaria</taxon>
    </lineage>
</organism>
<sequence>MANLAVTYQNLGKYREGEKLQIQAQEAQSRVFEEEHSHKIKTIPNVVRAQDTAVLDKRSIVPKEETSDSRFSKFKIAHSFHKEKDLDDNFAGPST</sequence>
<evidence type="ECO:0000313" key="1">
    <source>
        <dbReference type="EMBL" id="KIJ91581.1"/>
    </source>
</evidence>
<dbReference type="EMBL" id="KN838990">
    <property type="protein sequence ID" value="KIJ91581.1"/>
    <property type="molecule type" value="Genomic_DNA"/>
</dbReference>
<evidence type="ECO:0000313" key="2">
    <source>
        <dbReference type="Proteomes" id="UP000054477"/>
    </source>
</evidence>
<reference evidence="1 2" key="1">
    <citation type="submission" date="2014-04" db="EMBL/GenBank/DDBJ databases">
        <authorList>
            <consortium name="DOE Joint Genome Institute"/>
            <person name="Kuo A."/>
            <person name="Kohler A."/>
            <person name="Nagy L.G."/>
            <person name="Floudas D."/>
            <person name="Copeland A."/>
            <person name="Barry K.W."/>
            <person name="Cichocki N."/>
            <person name="Veneault-Fourrey C."/>
            <person name="LaButti K."/>
            <person name="Lindquist E.A."/>
            <person name="Lipzen A."/>
            <person name="Lundell T."/>
            <person name="Morin E."/>
            <person name="Murat C."/>
            <person name="Sun H."/>
            <person name="Tunlid A."/>
            <person name="Henrissat B."/>
            <person name="Grigoriev I.V."/>
            <person name="Hibbett D.S."/>
            <person name="Martin F."/>
            <person name="Nordberg H.P."/>
            <person name="Cantor M.N."/>
            <person name="Hua S.X."/>
        </authorList>
    </citation>
    <scope>NUCLEOTIDE SEQUENCE [LARGE SCALE GENOMIC DNA]</scope>
    <source>
        <strain evidence="1 2">LaAM-08-1</strain>
    </source>
</reference>
<proteinExistence type="predicted"/>
<protein>
    <submittedName>
        <fullName evidence="1">Uncharacterized protein</fullName>
    </submittedName>
</protein>
<dbReference type="Proteomes" id="UP000054477">
    <property type="component" value="Unassembled WGS sequence"/>
</dbReference>
<dbReference type="HOGENOM" id="CLU_162152_0_0_1"/>
<dbReference type="OrthoDB" id="3038484at2759"/>
<reference evidence="2" key="2">
    <citation type="submission" date="2015-01" db="EMBL/GenBank/DDBJ databases">
        <title>Evolutionary Origins and Diversification of the Mycorrhizal Mutualists.</title>
        <authorList>
            <consortium name="DOE Joint Genome Institute"/>
            <consortium name="Mycorrhizal Genomics Consortium"/>
            <person name="Kohler A."/>
            <person name="Kuo A."/>
            <person name="Nagy L.G."/>
            <person name="Floudas D."/>
            <person name="Copeland A."/>
            <person name="Barry K.W."/>
            <person name="Cichocki N."/>
            <person name="Veneault-Fourrey C."/>
            <person name="LaButti K."/>
            <person name="Lindquist E.A."/>
            <person name="Lipzen A."/>
            <person name="Lundell T."/>
            <person name="Morin E."/>
            <person name="Murat C."/>
            <person name="Riley R."/>
            <person name="Ohm R."/>
            <person name="Sun H."/>
            <person name="Tunlid A."/>
            <person name="Henrissat B."/>
            <person name="Grigoriev I.V."/>
            <person name="Hibbett D.S."/>
            <person name="Martin F."/>
        </authorList>
    </citation>
    <scope>NUCLEOTIDE SEQUENCE [LARGE SCALE GENOMIC DNA]</scope>
    <source>
        <strain evidence="2">LaAM-08-1</strain>
    </source>
</reference>
<gene>
    <name evidence="1" type="ORF">K443DRAFT_114822</name>
</gene>